<gene>
    <name evidence="1" type="ORF">CD943_04875</name>
</gene>
<dbReference type="Proteomes" id="UP000197024">
    <property type="component" value="Chromosome"/>
</dbReference>
<dbReference type="NCBIfam" id="NF033832">
    <property type="entry name" value="sce7726_fam"/>
    <property type="match status" value="1"/>
</dbReference>
<accession>A0A1Z3LVQ0</accession>
<organism evidence="1 2">
    <name type="scientific">Brevundimonas diminuta</name>
    <name type="common">Pseudomonas diminuta</name>
    <dbReference type="NCBI Taxonomy" id="293"/>
    <lineage>
        <taxon>Bacteria</taxon>
        <taxon>Pseudomonadati</taxon>
        <taxon>Pseudomonadota</taxon>
        <taxon>Alphaproteobacteria</taxon>
        <taxon>Caulobacterales</taxon>
        <taxon>Caulobacteraceae</taxon>
        <taxon>Brevundimonas</taxon>
    </lineage>
</organism>
<evidence type="ECO:0000313" key="1">
    <source>
        <dbReference type="EMBL" id="ASD26284.1"/>
    </source>
</evidence>
<reference evidence="1 2" key="2">
    <citation type="submission" date="2017-06" db="EMBL/GenBank/DDBJ databases">
        <authorList>
            <person name="Kim H.J."/>
            <person name="Triplett B.A."/>
        </authorList>
    </citation>
    <scope>NUCLEOTIDE SEQUENCE [LARGE SCALE GENOMIC DNA]</scope>
    <source>
        <strain evidence="1 2">BZC3</strain>
    </source>
</reference>
<dbReference type="EMBL" id="CP021995">
    <property type="protein sequence ID" value="ASD26284.1"/>
    <property type="molecule type" value="Genomic_DNA"/>
</dbReference>
<protein>
    <recommendedName>
        <fullName evidence="3">Sce7726 family protein</fullName>
    </recommendedName>
</protein>
<dbReference type="AlphaFoldDB" id="A0A1Z3LVQ0"/>
<dbReference type="InterPro" id="IPR047729">
    <property type="entry name" value="Sce7726-like"/>
</dbReference>
<dbReference type="RefSeq" id="WP_088410311.1">
    <property type="nucleotide sequence ID" value="NZ_CP021995.1"/>
</dbReference>
<reference evidence="1 2" key="1">
    <citation type="submission" date="2017-06" db="EMBL/GenBank/DDBJ databases">
        <title>Biodegradation of gentamicin by bacterial consortia AMQD4 in synthetic medium and raw gentamicin sewage.</title>
        <authorList>
            <person name="Chang H."/>
            <person name="Feng Y."/>
            <person name="Li Z."/>
            <person name="Xue J."/>
            <person name="Cheng D."/>
        </authorList>
    </citation>
    <scope>NUCLEOTIDE SEQUENCE [LARGE SCALE GENOMIC DNA]</scope>
    <source>
        <strain evidence="1 2">BZC3</strain>
    </source>
</reference>
<proteinExistence type="predicted"/>
<name>A0A1Z3LVQ0_BREDI</name>
<sequence>MRPRLKDADLRAAAMGRLLAHAASAPDTLIVNELGLAHGASRVDIAVINGHIRGVEIKAEADSLDRLPRQVEAYGRVVDRATLIADERHLPAAFSLLPDWWGVVSARRAANGAVVFRRLRAERSNRSTDPMMVARLLWRDEVRAILERHDCEPRLLRAPRAVLYAELVARYPKTRLAHLVRRTLKDRGNWRDRPRPV</sequence>
<evidence type="ECO:0000313" key="2">
    <source>
        <dbReference type="Proteomes" id="UP000197024"/>
    </source>
</evidence>
<evidence type="ECO:0008006" key="3">
    <source>
        <dbReference type="Google" id="ProtNLM"/>
    </source>
</evidence>